<dbReference type="InterPro" id="IPR014710">
    <property type="entry name" value="RmlC-like_jellyroll"/>
</dbReference>
<evidence type="ECO:0000256" key="3">
    <source>
        <dbReference type="ARBA" id="ARBA00023004"/>
    </source>
</evidence>
<dbReference type="Gene3D" id="2.60.120.10">
    <property type="entry name" value="Jelly Rolls"/>
    <property type="match status" value="1"/>
</dbReference>
<dbReference type="GO" id="GO:0046872">
    <property type="term" value="F:metal ion binding"/>
    <property type="evidence" value="ECO:0007669"/>
    <property type="project" value="UniProtKB-KW"/>
</dbReference>
<keyword evidence="2" id="KW-0560">Oxidoreductase</keyword>
<dbReference type="AlphaFoldDB" id="A0AAW2H1B5"/>
<evidence type="ECO:0000256" key="1">
    <source>
        <dbReference type="ARBA" id="ARBA00022723"/>
    </source>
</evidence>
<protein>
    <recommendedName>
        <fullName evidence="6">2-aminoethanethiol dioxygenase</fullName>
    </recommendedName>
</protein>
<name>A0AAW2H1B5_9HYME</name>
<dbReference type="InterPro" id="IPR012864">
    <property type="entry name" value="PCO/ADO"/>
</dbReference>
<proteinExistence type="predicted"/>
<sequence length="228" mass="25588">MASAIEILGKQAMKTFSDYWRGPKNLEKLLSLINKITAEDVKLDKTVLDYVSRQPAPMCVIDIFENKDITITVFILKHGVKMPMHDHPGMHGVLKVISGMVELNSYSLKTKNHVIKPKEEIAAVRHRPVYLDSNSPACTFTPAEKNLHEILSVEGPAAFLDILSPPYDVDKFGNGSRPCTYFKTVKSKLCSELADIIEEVQLSVTENFPDFYSSSLEYMGPSLKNYCD</sequence>
<dbReference type="GO" id="GO:0005739">
    <property type="term" value="C:mitochondrion"/>
    <property type="evidence" value="ECO:0007669"/>
    <property type="project" value="TreeGrafter"/>
</dbReference>
<dbReference type="Pfam" id="PF07847">
    <property type="entry name" value="PCO_ADO"/>
    <property type="match status" value="1"/>
</dbReference>
<keyword evidence="1" id="KW-0479">Metal-binding</keyword>
<comment type="caution">
    <text evidence="4">The sequence shown here is derived from an EMBL/GenBank/DDBJ whole genome shotgun (WGS) entry which is preliminary data.</text>
</comment>
<gene>
    <name evidence="4" type="ORF">PUN28_000837</name>
</gene>
<dbReference type="SUPFAM" id="SSF51182">
    <property type="entry name" value="RmlC-like cupins"/>
    <property type="match status" value="1"/>
</dbReference>
<evidence type="ECO:0008006" key="6">
    <source>
        <dbReference type="Google" id="ProtNLM"/>
    </source>
</evidence>
<reference evidence="4 5" key="1">
    <citation type="submission" date="2023-03" db="EMBL/GenBank/DDBJ databases">
        <title>High recombination rates correlate with genetic variation in Cardiocondyla obscurior ants.</title>
        <authorList>
            <person name="Errbii M."/>
        </authorList>
    </citation>
    <scope>NUCLEOTIDE SEQUENCE [LARGE SCALE GENOMIC DNA]</scope>
    <source>
        <strain evidence="4">Alpha-2009</strain>
        <tissue evidence="4">Whole body</tissue>
    </source>
</reference>
<dbReference type="PANTHER" id="PTHR22966">
    <property type="entry name" value="2-AMINOETHANETHIOL DIOXYGENASE"/>
    <property type="match status" value="1"/>
</dbReference>
<dbReference type="InterPro" id="IPR011051">
    <property type="entry name" value="RmlC_Cupin_sf"/>
</dbReference>
<accession>A0AAW2H1B5</accession>
<dbReference type="Proteomes" id="UP001430953">
    <property type="component" value="Unassembled WGS sequence"/>
</dbReference>
<keyword evidence="3" id="KW-0408">Iron</keyword>
<keyword evidence="5" id="KW-1185">Reference proteome</keyword>
<dbReference type="EMBL" id="JADYXP020000001">
    <property type="protein sequence ID" value="KAL0133357.1"/>
    <property type="molecule type" value="Genomic_DNA"/>
</dbReference>
<evidence type="ECO:0000256" key="2">
    <source>
        <dbReference type="ARBA" id="ARBA00023002"/>
    </source>
</evidence>
<evidence type="ECO:0000313" key="4">
    <source>
        <dbReference type="EMBL" id="KAL0133357.1"/>
    </source>
</evidence>
<dbReference type="PANTHER" id="PTHR22966:SF61">
    <property type="entry name" value="2-AMINOETHANETHIOL DIOXYGENASE"/>
    <property type="match status" value="1"/>
</dbReference>
<organism evidence="4 5">
    <name type="scientific">Cardiocondyla obscurior</name>
    <dbReference type="NCBI Taxonomy" id="286306"/>
    <lineage>
        <taxon>Eukaryota</taxon>
        <taxon>Metazoa</taxon>
        <taxon>Ecdysozoa</taxon>
        <taxon>Arthropoda</taxon>
        <taxon>Hexapoda</taxon>
        <taxon>Insecta</taxon>
        <taxon>Pterygota</taxon>
        <taxon>Neoptera</taxon>
        <taxon>Endopterygota</taxon>
        <taxon>Hymenoptera</taxon>
        <taxon>Apocrita</taxon>
        <taxon>Aculeata</taxon>
        <taxon>Formicoidea</taxon>
        <taxon>Formicidae</taxon>
        <taxon>Myrmicinae</taxon>
        <taxon>Cardiocondyla</taxon>
    </lineage>
</organism>
<evidence type="ECO:0000313" key="5">
    <source>
        <dbReference type="Proteomes" id="UP001430953"/>
    </source>
</evidence>
<dbReference type="GO" id="GO:0016702">
    <property type="term" value="F:oxidoreductase activity, acting on single donors with incorporation of molecular oxygen, incorporation of two atoms of oxygen"/>
    <property type="evidence" value="ECO:0007669"/>
    <property type="project" value="InterPro"/>
</dbReference>
<dbReference type="CDD" id="cd20289">
    <property type="entry name" value="cupin_ADO"/>
    <property type="match status" value="1"/>
</dbReference>